<protein>
    <submittedName>
        <fullName evidence="4">GNAT family N-acetyltransferase/peptidase C39 family protein</fullName>
    </submittedName>
</protein>
<sequence length="386" mass="43689">MPNANLDTSTSVPPTLTIRQAAISDLNVLEQVENTCFLGDKLSRRRLKHWLQANNRIFLVVENNATIFGYGLVLLHKGTRLARLYSLAIMPTGRKTGAGQALLTALENNAAEKGRFFMRLEVSKNNTPAIALYRRLGYWCFDEYRDYYEDHSDALRMQKRILRGACAPNVRNTPWYQQTTEFTCGPASLLMAMATLQPERALTQLEELDIWREATTIFMTSGHGGCHPVGLALAAHYRGFVSAVYINTRTPLFIEGVRSDHKKHIMGVVDQHFKDQANNAGLPVNYEDITQEQIQQALVRHATIIILISTYRMDGRKAPHWVVVTAMDDDCLYVHDPDPDDLSQDPLDCQHIPIARENFNHMACFGRERLRTAIIIENAAYSNNLS</sequence>
<dbReference type="GO" id="GO:0031415">
    <property type="term" value="C:NatA complex"/>
    <property type="evidence" value="ECO:0007669"/>
    <property type="project" value="InterPro"/>
</dbReference>
<evidence type="ECO:0000259" key="3">
    <source>
        <dbReference type="PROSITE" id="PS51186"/>
    </source>
</evidence>
<dbReference type="Proteomes" id="UP001169862">
    <property type="component" value="Unassembled WGS sequence"/>
</dbReference>
<evidence type="ECO:0000313" key="5">
    <source>
        <dbReference type="Proteomes" id="UP001169862"/>
    </source>
</evidence>
<name>A0AAW7XQA2_9GAMM</name>
<dbReference type="InterPro" id="IPR045047">
    <property type="entry name" value="Ard1-like"/>
</dbReference>
<comment type="caution">
    <text evidence="4">The sequence shown here is derived from an EMBL/GenBank/DDBJ whole genome shotgun (WGS) entry which is preliminary data.</text>
</comment>
<dbReference type="SUPFAM" id="SSF55729">
    <property type="entry name" value="Acyl-CoA N-acyltransferases (Nat)"/>
    <property type="match status" value="1"/>
</dbReference>
<dbReference type="EMBL" id="JAUOPG010000011">
    <property type="protein sequence ID" value="MDO6454965.1"/>
    <property type="molecule type" value="Genomic_DNA"/>
</dbReference>
<reference evidence="4" key="1">
    <citation type="submission" date="2023-07" db="EMBL/GenBank/DDBJ databases">
        <title>Genome content predicts the carbon catabolic preferences of heterotrophic bacteria.</title>
        <authorList>
            <person name="Gralka M."/>
        </authorList>
    </citation>
    <scope>NUCLEOTIDE SEQUENCE</scope>
    <source>
        <strain evidence="4">I2M16</strain>
    </source>
</reference>
<gene>
    <name evidence="4" type="ORF">Q4490_15450</name>
</gene>
<feature type="domain" description="N-acetyltransferase" evidence="3">
    <location>
        <begin position="16"/>
        <end position="162"/>
    </location>
</feature>
<dbReference type="PANTHER" id="PTHR23091:SF4">
    <property type="entry name" value="N-TERMINAL AMINO-ACID N(ALPHA)-ACETYLTRANSFERASE NATA"/>
    <property type="match status" value="1"/>
</dbReference>
<dbReference type="Pfam" id="PF11814">
    <property type="entry name" value="DUF3335"/>
    <property type="match status" value="1"/>
</dbReference>
<evidence type="ECO:0000313" key="4">
    <source>
        <dbReference type="EMBL" id="MDO6454965.1"/>
    </source>
</evidence>
<organism evidence="4 5">
    <name type="scientific">Neptunomonas phycophila</name>
    <dbReference type="NCBI Taxonomy" id="1572645"/>
    <lineage>
        <taxon>Bacteria</taxon>
        <taxon>Pseudomonadati</taxon>
        <taxon>Pseudomonadota</taxon>
        <taxon>Gammaproteobacteria</taxon>
        <taxon>Oceanospirillales</taxon>
        <taxon>Oceanospirillaceae</taxon>
        <taxon>Neptunomonas</taxon>
    </lineage>
</organism>
<dbReference type="Pfam" id="PF00583">
    <property type="entry name" value="Acetyltransf_1"/>
    <property type="match status" value="1"/>
</dbReference>
<dbReference type="AlphaFoldDB" id="A0AAW7XQA2"/>
<keyword evidence="1" id="KW-0808">Transferase</keyword>
<dbReference type="RefSeq" id="WP_303551850.1">
    <property type="nucleotide sequence ID" value="NZ_JAUOPG010000011.1"/>
</dbReference>
<accession>A0AAW7XQA2</accession>
<dbReference type="Gene3D" id="3.40.630.30">
    <property type="match status" value="1"/>
</dbReference>
<dbReference type="InterPro" id="IPR000182">
    <property type="entry name" value="GNAT_dom"/>
</dbReference>
<dbReference type="Gene3D" id="3.90.70.10">
    <property type="entry name" value="Cysteine proteinases"/>
    <property type="match status" value="1"/>
</dbReference>
<dbReference type="InterPro" id="IPR016181">
    <property type="entry name" value="Acyl_CoA_acyltransferase"/>
</dbReference>
<dbReference type="PANTHER" id="PTHR23091">
    <property type="entry name" value="N-TERMINAL ACETYLTRANSFERASE"/>
    <property type="match status" value="1"/>
</dbReference>
<evidence type="ECO:0000256" key="1">
    <source>
        <dbReference type="ARBA" id="ARBA00022679"/>
    </source>
</evidence>
<dbReference type="GO" id="GO:0004596">
    <property type="term" value="F:protein-N-terminal amino-acid acetyltransferase activity"/>
    <property type="evidence" value="ECO:0007669"/>
    <property type="project" value="InterPro"/>
</dbReference>
<keyword evidence="2" id="KW-0012">Acyltransferase</keyword>
<dbReference type="InterPro" id="IPR021770">
    <property type="entry name" value="DUF3335"/>
</dbReference>
<dbReference type="CDD" id="cd04301">
    <property type="entry name" value="NAT_SF"/>
    <property type="match status" value="1"/>
</dbReference>
<proteinExistence type="predicted"/>
<dbReference type="PROSITE" id="PS51186">
    <property type="entry name" value="GNAT"/>
    <property type="match status" value="1"/>
</dbReference>
<evidence type="ECO:0000256" key="2">
    <source>
        <dbReference type="ARBA" id="ARBA00023315"/>
    </source>
</evidence>